<evidence type="ECO:0000313" key="2">
    <source>
        <dbReference type="EMBL" id="AFC86858.1"/>
    </source>
</evidence>
<dbReference type="SUPFAM" id="SSF53335">
    <property type="entry name" value="S-adenosyl-L-methionine-dependent methyltransferases"/>
    <property type="match status" value="1"/>
</dbReference>
<dbReference type="eggNOG" id="COG2226">
    <property type="taxonomic scope" value="Bacteria"/>
</dbReference>
<dbReference type="EMBL" id="CP003350">
    <property type="protein sequence ID" value="AFC86858.1"/>
    <property type="molecule type" value="Genomic_DNA"/>
</dbReference>
<sequence>MLNRQQDLYRHPLMERLAVAERGVVSAGLRSCAGSHALQLGAFEADPPPSLPLLPHWVCLHLDRDGCRGDLSLDAAAPLPFADESLDLVWLKHALDRSSHPAQLLATVIRLLAPGGTLVVSGLHPVSGWAAWSRYGLGEGGRLQAPWLLRLALRLSGMPVSDHWRQGSCWPRARGDQQRRNRLGGVYVLVARKERAQILPFVTRLAASRRAEGGRLAAVQTSTLHEVPDVAVLNRGMGACKLLPAEIRRDAPGGVSGRTLPPS</sequence>
<organism evidence="2 3">
    <name type="scientific">Frateuria aurantia (strain ATCC 33424 / DSM 6220 / KCTC 2777 / LMG 1558 / NBRC 3245 / NCIMB 13370)</name>
    <name type="common">Acetobacter aurantius</name>
    <dbReference type="NCBI Taxonomy" id="767434"/>
    <lineage>
        <taxon>Bacteria</taxon>
        <taxon>Pseudomonadati</taxon>
        <taxon>Pseudomonadota</taxon>
        <taxon>Gammaproteobacteria</taxon>
        <taxon>Lysobacterales</taxon>
        <taxon>Rhodanobacteraceae</taxon>
        <taxon>Frateuria</taxon>
    </lineage>
</organism>
<accession>H8L6P2</accession>
<name>H8L6P2_FRAAD</name>
<dbReference type="GO" id="GO:0008757">
    <property type="term" value="F:S-adenosylmethionine-dependent methyltransferase activity"/>
    <property type="evidence" value="ECO:0007669"/>
    <property type="project" value="InterPro"/>
</dbReference>
<dbReference type="STRING" id="767434.Fraau_2499"/>
<protein>
    <submittedName>
        <fullName evidence="2">Methylase involved in ubiquinone/menaquinone biosynthesis</fullName>
    </submittedName>
</protein>
<dbReference type="InterPro" id="IPR013216">
    <property type="entry name" value="Methyltransf_11"/>
</dbReference>
<evidence type="ECO:0000313" key="3">
    <source>
        <dbReference type="Proteomes" id="UP000005234"/>
    </source>
</evidence>
<dbReference type="GO" id="GO:0032259">
    <property type="term" value="P:methylation"/>
    <property type="evidence" value="ECO:0007669"/>
    <property type="project" value="UniProtKB-KW"/>
</dbReference>
<dbReference type="Gene3D" id="3.40.50.150">
    <property type="entry name" value="Vaccinia Virus protein VP39"/>
    <property type="match status" value="1"/>
</dbReference>
<keyword evidence="2" id="KW-0830">Ubiquinone</keyword>
<dbReference type="CDD" id="cd02440">
    <property type="entry name" value="AdoMet_MTases"/>
    <property type="match status" value="1"/>
</dbReference>
<dbReference type="KEGG" id="fau:Fraau_2499"/>
<evidence type="ECO:0000259" key="1">
    <source>
        <dbReference type="Pfam" id="PF08241"/>
    </source>
</evidence>
<dbReference type="InterPro" id="IPR029063">
    <property type="entry name" value="SAM-dependent_MTases_sf"/>
</dbReference>
<keyword evidence="2" id="KW-0489">Methyltransferase</keyword>
<reference evidence="2" key="1">
    <citation type="submission" date="2012-02" db="EMBL/GenBank/DDBJ databases">
        <title>The complete genome of Frateuria aurantia DSM 6220.</title>
        <authorList>
            <consortium name="US DOE Joint Genome Institute (JGI-PGF)"/>
            <person name="Lucas S."/>
            <person name="Copeland A."/>
            <person name="Lapidus A."/>
            <person name="Glavina del Rio T."/>
            <person name="Dalin E."/>
            <person name="Tice H."/>
            <person name="Bruce D."/>
            <person name="Goodwin L."/>
            <person name="Pitluck S."/>
            <person name="Peters L."/>
            <person name="Ovchinnikova G."/>
            <person name="Teshima H."/>
            <person name="Kyrpides N."/>
            <person name="Mavromatis K."/>
            <person name="Ivanova N."/>
            <person name="Brettin T."/>
            <person name="Detter J.C."/>
            <person name="Han C."/>
            <person name="Larimer F."/>
            <person name="Land M."/>
            <person name="Hauser L."/>
            <person name="Markowitz V."/>
            <person name="Cheng J.-F."/>
            <person name="Hugenholtz P."/>
            <person name="Woyke T."/>
            <person name="Wu D."/>
            <person name="Brambilla E."/>
            <person name="Klenk H.-P."/>
            <person name="Eisen J.A."/>
        </authorList>
    </citation>
    <scope>NUCLEOTIDE SEQUENCE</scope>
    <source>
        <strain evidence="2">DSM 6220</strain>
    </source>
</reference>
<dbReference type="Pfam" id="PF08241">
    <property type="entry name" value="Methyltransf_11"/>
    <property type="match status" value="1"/>
</dbReference>
<dbReference type="Proteomes" id="UP000005234">
    <property type="component" value="Chromosome"/>
</dbReference>
<proteinExistence type="predicted"/>
<dbReference type="AlphaFoldDB" id="H8L6P2"/>
<feature type="domain" description="Methyltransferase type 11" evidence="1">
    <location>
        <begin position="76"/>
        <end position="120"/>
    </location>
</feature>
<keyword evidence="2" id="KW-0808">Transferase</keyword>
<gene>
    <name evidence="2" type="ordered locus">Fraau_2499</name>
</gene>
<dbReference type="RefSeq" id="WP_014403861.1">
    <property type="nucleotide sequence ID" value="NC_017033.1"/>
</dbReference>
<keyword evidence="3" id="KW-1185">Reference proteome</keyword>
<dbReference type="HOGENOM" id="CLU_1056691_0_0_6"/>